<evidence type="ECO:0000259" key="4">
    <source>
        <dbReference type="Pfam" id="PF14737"/>
    </source>
</evidence>
<dbReference type="InterPro" id="IPR052097">
    <property type="entry name" value="SET-MYND_domain_protein"/>
</dbReference>
<organism evidence="5 6">
    <name type="scientific">Massarina eburnea CBS 473.64</name>
    <dbReference type="NCBI Taxonomy" id="1395130"/>
    <lineage>
        <taxon>Eukaryota</taxon>
        <taxon>Fungi</taxon>
        <taxon>Dikarya</taxon>
        <taxon>Ascomycota</taxon>
        <taxon>Pezizomycotina</taxon>
        <taxon>Dothideomycetes</taxon>
        <taxon>Pleosporomycetidae</taxon>
        <taxon>Pleosporales</taxon>
        <taxon>Massarineae</taxon>
        <taxon>Massarinaceae</taxon>
        <taxon>Massarina</taxon>
    </lineage>
</organism>
<dbReference type="OrthoDB" id="3788392at2759"/>
<reference evidence="5" key="1">
    <citation type="journal article" date="2020" name="Stud. Mycol.">
        <title>101 Dothideomycetes genomes: a test case for predicting lifestyles and emergence of pathogens.</title>
        <authorList>
            <person name="Haridas S."/>
            <person name="Albert R."/>
            <person name="Binder M."/>
            <person name="Bloem J."/>
            <person name="Labutti K."/>
            <person name="Salamov A."/>
            <person name="Andreopoulos B."/>
            <person name="Baker S."/>
            <person name="Barry K."/>
            <person name="Bills G."/>
            <person name="Bluhm B."/>
            <person name="Cannon C."/>
            <person name="Castanera R."/>
            <person name="Culley D."/>
            <person name="Daum C."/>
            <person name="Ezra D."/>
            <person name="Gonzalez J."/>
            <person name="Henrissat B."/>
            <person name="Kuo A."/>
            <person name="Liang C."/>
            <person name="Lipzen A."/>
            <person name="Lutzoni F."/>
            <person name="Magnuson J."/>
            <person name="Mondo S."/>
            <person name="Nolan M."/>
            <person name="Ohm R."/>
            <person name="Pangilinan J."/>
            <person name="Park H.-J."/>
            <person name="Ramirez L."/>
            <person name="Alfaro M."/>
            <person name="Sun H."/>
            <person name="Tritt A."/>
            <person name="Yoshinaga Y."/>
            <person name="Zwiers L.-H."/>
            <person name="Turgeon B."/>
            <person name="Goodwin S."/>
            <person name="Spatafora J."/>
            <person name="Crous P."/>
            <person name="Grigoriev I."/>
        </authorList>
    </citation>
    <scope>NUCLEOTIDE SEQUENCE</scope>
    <source>
        <strain evidence="5">CBS 473.64</strain>
    </source>
</reference>
<sequence length="933" mass="105814">MMVCATFDSPRFTKSSSLFRNALVSNTTSFVMANLSRSEEARQKGNESFAKRDFRTALTWYKKSENHNPNDYRAPWNTSAVYFELGQYISVIDNTAKVLGFSLASEVKHKVLVRKAKSHLYLCQLDDAKRTIDEMSECDEKTLLASAIQSSLILRSSHDEHQRINGPGHGIRSLPHYKAQIDSVLQYIGYRHDSAQSMIDVLLSHNVEDSGQISLLLGGIGDARHFFQTLRIIYTLSFQQAPERNYHFTINDLKPEVLARDMIFFILIDQLATALPLGQKSMDPSTVPTVPTVRQTLITLFYTYTGQVMPPTTFDHLQKTIQLAIDGLNGKAPLPRWIRLNTRDAGPIVSALCSWRDEVPLSHAVPDFIEITKRIHAQKDMAFTTRGGRPMEERVAEHLKIECRDYSQSCLLLPPKYGMDPELKKLLDLPHSQSRSSQLRTYIEENWKINPTLIDVNYVKQGSNLSEIGHQPFEFERQMYDRCVWLRPKDPKILFDYAVPFFTHAARAVSAVGGRLVVEVLTGDITRVLEGIDKNLLHERDPSFPTKYDRIHLSNIPDYVGGSLFNCIYALPLLKDKPSSFASSMCLRNPQLFSSQAAYDNEYTTLPSESSIKNILKVETKLMSTKEDALMKTFQEPPARLPFAAMEYFAFLPAAQNLHLQDMASRATLEKWLYQVFIKIALPAQQPVSDPNHPDLVFAPLNLTAFFRILEITHRNGYPAHWLADLLTTILSNRVQTTARPPRTCPLSISESQKNFPPKFTDLSPFMAEIRTLAALWLGEDIGFGLASAVLLPTPSKIRSFSIRFSDVGKHGVIKTPVFTLLFADRKCLDGILAPPSGSDGAYNIRKSLLSDEKKEKGNVPEAFRKNSAVVTTWKWEMKESMGTFWMDEQVVEMWMKDDWVVSILRQDEWKLCVPPMNVLDAVVGGEYWVREG</sequence>
<dbReference type="PANTHER" id="PTHR46165:SF2">
    <property type="entry name" value="SET AND MYND DOMAIN-CONTAINING PROTEIN 4"/>
    <property type="match status" value="1"/>
</dbReference>
<dbReference type="InterPro" id="IPR027974">
    <property type="entry name" value="DUF4470"/>
</dbReference>
<dbReference type="GO" id="GO:0005737">
    <property type="term" value="C:cytoplasm"/>
    <property type="evidence" value="ECO:0007669"/>
    <property type="project" value="TreeGrafter"/>
</dbReference>
<protein>
    <recommendedName>
        <fullName evidence="4">DUF4470 domain-containing protein</fullName>
    </recommendedName>
</protein>
<dbReference type="Proteomes" id="UP000799753">
    <property type="component" value="Unassembled WGS sequence"/>
</dbReference>
<dbReference type="InterPro" id="IPR011990">
    <property type="entry name" value="TPR-like_helical_dom_sf"/>
</dbReference>
<evidence type="ECO:0000256" key="2">
    <source>
        <dbReference type="ARBA" id="ARBA00022679"/>
    </source>
</evidence>
<keyword evidence="1" id="KW-0489">Methyltransferase</keyword>
<evidence type="ECO:0000313" key="6">
    <source>
        <dbReference type="Proteomes" id="UP000799753"/>
    </source>
</evidence>
<dbReference type="Pfam" id="PF14737">
    <property type="entry name" value="DUF4470"/>
    <property type="match status" value="1"/>
</dbReference>
<keyword evidence="3" id="KW-0949">S-adenosyl-L-methionine</keyword>
<evidence type="ECO:0000313" key="5">
    <source>
        <dbReference type="EMBL" id="KAF2646862.1"/>
    </source>
</evidence>
<feature type="domain" description="DUF4470" evidence="4">
    <location>
        <begin position="197"/>
        <end position="270"/>
    </location>
</feature>
<name>A0A6A6SHM5_9PLEO</name>
<proteinExistence type="predicted"/>
<evidence type="ECO:0000256" key="1">
    <source>
        <dbReference type="ARBA" id="ARBA00022603"/>
    </source>
</evidence>
<dbReference type="EMBL" id="MU006776">
    <property type="protein sequence ID" value="KAF2646862.1"/>
    <property type="molecule type" value="Genomic_DNA"/>
</dbReference>
<keyword evidence="6" id="KW-1185">Reference proteome</keyword>
<dbReference type="Gene3D" id="1.25.40.10">
    <property type="entry name" value="Tetratricopeptide repeat domain"/>
    <property type="match status" value="1"/>
</dbReference>
<accession>A0A6A6SHM5</accession>
<dbReference type="GO" id="GO:0008168">
    <property type="term" value="F:methyltransferase activity"/>
    <property type="evidence" value="ECO:0007669"/>
    <property type="project" value="UniProtKB-KW"/>
</dbReference>
<gene>
    <name evidence="5" type="ORF">P280DRAFT_465013</name>
</gene>
<dbReference type="GO" id="GO:0042826">
    <property type="term" value="F:histone deacetylase binding"/>
    <property type="evidence" value="ECO:0007669"/>
    <property type="project" value="TreeGrafter"/>
</dbReference>
<keyword evidence="2" id="KW-0808">Transferase</keyword>
<dbReference type="SUPFAM" id="SSF48452">
    <property type="entry name" value="TPR-like"/>
    <property type="match status" value="1"/>
</dbReference>
<dbReference type="PANTHER" id="PTHR46165">
    <property type="entry name" value="SET AND MYND DOMAIN-CONTAINING PROTEIN 4"/>
    <property type="match status" value="1"/>
</dbReference>
<dbReference type="GO" id="GO:0005634">
    <property type="term" value="C:nucleus"/>
    <property type="evidence" value="ECO:0007669"/>
    <property type="project" value="TreeGrafter"/>
</dbReference>
<evidence type="ECO:0000256" key="3">
    <source>
        <dbReference type="ARBA" id="ARBA00022691"/>
    </source>
</evidence>
<dbReference type="GO" id="GO:0032259">
    <property type="term" value="P:methylation"/>
    <property type="evidence" value="ECO:0007669"/>
    <property type="project" value="UniProtKB-KW"/>
</dbReference>
<dbReference type="AlphaFoldDB" id="A0A6A6SHM5"/>